<organism evidence="2 3">
    <name type="scientific">Cytobacillus purgationiresistens</name>
    <dbReference type="NCBI Taxonomy" id="863449"/>
    <lineage>
        <taxon>Bacteria</taxon>
        <taxon>Bacillati</taxon>
        <taxon>Bacillota</taxon>
        <taxon>Bacilli</taxon>
        <taxon>Bacillales</taxon>
        <taxon>Bacillaceae</taxon>
        <taxon>Cytobacillus</taxon>
    </lineage>
</organism>
<proteinExistence type="predicted"/>
<name>A0ABU0ABN0_9BACI</name>
<keyword evidence="3" id="KW-1185">Reference proteome</keyword>
<sequence>MKSLRESVRIDALKFDSDNKIPTDIIDYFVTLQEDDDEEGTKSKESTMTLRKRETMARDIQ</sequence>
<feature type="region of interest" description="Disordered" evidence="1">
    <location>
        <begin position="36"/>
        <end position="61"/>
    </location>
</feature>
<dbReference type="Proteomes" id="UP001238088">
    <property type="component" value="Unassembled WGS sequence"/>
</dbReference>
<reference evidence="2 3" key="1">
    <citation type="submission" date="2023-07" db="EMBL/GenBank/DDBJ databases">
        <title>Genomic Encyclopedia of Type Strains, Phase IV (KMG-IV): sequencing the most valuable type-strain genomes for metagenomic binning, comparative biology and taxonomic classification.</title>
        <authorList>
            <person name="Goeker M."/>
        </authorList>
    </citation>
    <scope>NUCLEOTIDE SEQUENCE [LARGE SCALE GENOMIC DNA]</scope>
    <source>
        <strain evidence="2 3">DSM 23494</strain>
    </source>
</reference>
<protein>
    <submittedName>
        <fullName evidence="2">Uncharacterized protein</fullName>
    </submittedName>
</protein>
<dbReference type="RefSeq" id="WP_307471623.1">
    <property type="nucleotide sequence ID" value="NZ_JAUSUB010000002.1"/>
</dbReference>
<gene>
    <name evidence="2" type="ORF">J2S17_000532</name>
</gene>
<evidence type="ECO:0000313" key="2">
    <source>
        <dbReference type="EMBL" id="MDQ0268663.1"/>
    </source>
</evidence>
<accession>A0ABU0ABN0</accession>
<dbReference type="EMBL" id="JAUSUB010000002">
    <property type="protein sequence ID" value="MDQ0268663.1"/>
    <property type="molecule type" value="Genomic_DNA"/>
</dbReference>
<comment type="caution">
    <text evidence="2">The sequence shown here is derived from an EMBL/GenBank/DDBJ whole genome shotgun (WGS) entry which is preliminary data.</text>
</comment>
<feature type="compositionally biased region" description="Basic and acidic residues" evidence="1">
    <location>
        <begin position="40"/>
        <end position="61"/>
    </location>
</feature>
<evidence type="ECO:0000256" key="1">
    <source>
        <dbReference type="SAM" id="MobiDB-lite"/>
    </source>
</evidence>
<evidence type="ECO:0000313" key="3">
    <source>
        <dbReference type="Proteomes" id="UP001238088"/>
    </source>
</evidence>